<dbReference type="InterPro" id="IPR057666">
    <property type="entry name" value="DrpA_SLOG"/>
</dbReference>
<dbReference type="NCBIfam" id="TIGR00732">
    <property type="entry name" value="dprA"/>
    <property type="match status" value="1"/>
</dbReference>
<dbReference type="Gene3D" id="3.40.50.450">
    <property type="match status" value="1"/>
</dbReference>
<reference evidence="4" key="1">
    <citation type="journal article" date="2020" name="mSystems">
        <title>Genome- and Community-Level Interaction Insights into Carbon Utilization and Element Cycling Functions of Hydrothermarchaeota in Hydrothermal Sediment.</title>
        <authorList>
            <person name="Zhou Z."/>
            <person name="Liu Y."/>
            <person name="Xu W."/>
            <person name="Pan J."/>
            <person name="Luo Z.H."/>
            <person name="Li M."/>
        </authorList>
    </citation>
    <scope>NUCLEOTIDE SEQUENCE [LARGE SCALE GENOMIC DNA]</scope>
    <source>
        <strain evidence="4">SpSt-853</strain>
    </source>
</reference>
<dbReference type="Pfam" id="PF17782">
    <property type="entry name" value="WHD_DprA"/>
    <property type="match status" value="1"/>
</dbReference>
<sequence>MTDKLAWLALRGIPRVGPVLFHRLLAAFGSPARVLSATLKELTSVRGVSLGLAQAIHDFREWDRLEAQLHRLEAQGCRTLTLEDADYPLRLREIPIPPPILFVKGEIIPKDSLAVALVGTRRASYYGLRTCRRLARELAQQGVTVISGLARGIDTMAHQGALEGGGRTLAVLGCGLDVVYPPENRELYREIPESGALISEYPLGTPPEPQNFPRRNRLISGLALGVVVVEAAEQSGAHITVQCALEQGREVLAVPGPIDSPTSRGPHRLIQEGAKLVREVGDILTELPKNAPAPKDSGPKTLQVNTQGTQLSLLLDDPLLPFLGTEPVQLEELMQVSRLPAPEVLSRLTLLELQGLIRELPGKCYILEA</sequence>
<dbReference type="Pfam" id="PF02481">
    <property type="entry name" value="DNA_processg_A"/>
    <property type="match status" value="1"/>
</dbReference>
<evidence type="ECO:0000259" key="2">
    <source>
        <dbReference type="Pfam" id="PF02481"/>
    </source>
</evidence>
<dbReference type="InterPro" id="IPR003488">
    <property type="entry name" value="DprA"/>
</dbReference>
<evidence type="ECO:0000259" key="3">
    <source>
        <dbReference type="Pfam" id="PF17782"/>
    </source>
</evidence>
<evidence type="ECO:0000313" key="4">
    <source>
        <dbReference type="EMBL" id="HGZ11532.1"/>
    </source>
</evidence>
<dbReference type="InterPro" id="IPR010994">
    <property type="entry name" value="RuvA_2-like"/>
</dbReference>
<organism evidence="4">
    <name type="scientific">Desulfobacca acetoxidans</name>
    <dbReference type="NCBI Taxonomy" id="60893"/>
    <lineage>
        <taxon>Bacteria</taxon>
        <taxon>Pseudomonadati</taxon>
        <taxon>Thermodesulfobacteriota</taxon>
        <taxon>Desulfobaccia</taxon>
        <taxon>Desulfobaccales</taxon>
        <taxon>Desulfobaccaceae</taxon>
        <taxon>Desulfobacca</taxon>
    </lineage>
</organism>
<dbReference type="PANTHER" id="PTHR43022">
    <property type="entry name" value="PROTEIN SMF"/>
    <property type="match status" value="1"/>
</dbReference>
<dbReference type="AlphaFoldDB" id="A0A7C5AM67"/>
<dbReference type="Gene3D" id="1.10.10.10">
    <property type="entry name" value="Winged helix-like DNA-binding domain superfamily/Winged helix DNA-binding domain"/>
    <property type="match status" value="1"/>
</dbReference>
<dbReference type="EMBL" id="DTKJ01000037">
    <property type="protein sequence ID" value="HGZ11532.1"/>
    <property type="molecule type" value="Genomic_DNA"/>
</dbReference>
<feature type="domain" description="Smf/DprA SLOG" evidence="2">
    <location>
        <begin position="79"/>
        <end position="287"/>
    </location>
</feature>
<comment type="similarity">
    <text evidence="1">Belongs to the DprA/Smf family.</text>
</comment>
<dbReference type="SUPFAM" id="SSF47781">
    <property type="entry name" value="RuvA domain 2-like"/>
    <property type="match status" value="1"/>
</dbReference>
<evidence type="ECO:0000256" key="1">
    <source>
        <dbReference type="ARBA" id="ARBA00006525"/>
    </source>
</evidence>
<proteinExistence type="inferred from homology"/>
<dbReference type="InterPro" id="IPR041614">
    <property type="entry name" value="DprA_WH"/>
</dbReference>
<dbReference type="SUPFAM" id="SSF102405">
    <property type="entry name" value="MCP/YpsA-like"/>
    <property type="match status" value="1"/>
</dbReference>
<protein>
    <submittedName>
        <fullName evidence="4">DNA-protecting protein DprA</fullName>
    </submittedName>
</protein>
<feature type="domain" description="DprA winged helix" evidence="3">
    <location>
        <begin position="317"/>
        <end position="363"/>
    </location>
</feature>
<accession>A0A7C5AM67</accession>
<gene>
    <name evidence="4" type="primary">dprA</name>
    <name evidence="4" type="ORF">ENW48_04895</name>
</gene>
<dbReference type="GO" id="GO:0009294">
    <property type="term" value="P:DNA-mediated transformation"/>
    <property type="evidence" value="ECO:0007669"/>
    <property type="project" value="InterPro"/>
</dbReference>
<dbReference type="Pfam" id="PF14520">
    <property type="entry name" value="HHH_5"/>
    <property type="match status" value="1"/>
</dbReference>
<name>A0A7C5AM67_9BACT</name>
<dbReference type="InterPro" id="IPR036388">
    <property type="entry name" value="WH-like_DNA-bd_sf"/>
</dbReference>
<comment type="caution">
    <text evidence="4">The sequence shown here is derived from an EMBL/GenBank/DDBJ whole genome shotgun (WGS) entry which is preliminary data.</text>
</comment>
<dbReference type="PANTHER" id="PTHR43022:SF1">
    <property type="entry name" value="PROTEIN SMF"/>
    <property type="match status" value="1"/>
</dbReference>